<gene>
    <name evidence="2" type="ORF">SAMN02910293_01238</name>
</gene>
<sequence length="126" mass="14762">MISILPNSLMSVVTMLMVRLYLLKNQQILKIKVILGYYPCKTFAPSTYFIIKSRFLTAEQMHSYLKDIRQRSQLATIIIIGKDINYEELFKNHYRVFGVIDTSDKFSLRDIRKQINDCLDAIYSAN</sequence>
<name>A0A1G6BW79_9STRE</name>
<keyword evidence="1" id="KW-0812">Transmembrane</keyword>
<accession>A0A1G6BW79</accession>
<feature type="transmembrane region" description="Helical" evidence="1">
    <location>
        <begin position="6"/>
        <end position="22"/>
    </location>
</feature>
<protein>
    <submittedName>
        <fullName evidence="2">Uncharacterized protein</fullName>
    </submittedName>
</protein>
<evidence type="ECO:0000256" key="1">
    <source>
        <dbReference type="SAM" id="Phobius"/>
    </source>
</evidence>
<keyword evidence="3" id="KW-1185">Reference proteome</keyword>
<keyword evidence="1" id="KW-0472">Membrane</keyword>
<dbReference type="EMBL" id="FMXP01000015">
    <property type="protein sequence ID" value="SDB24859.1"/>
    <property type="molecule type" value="Genomic_DNA"/>
</dbReference>
<evidence type="ECO:0000313" key="2">
    <source>
        <dbReference type="EMBL" id="SDB24859.1"/>
    </source>
</evidence>
<dbReference type="AlphaFoldDB" id="A0A1G6BW79"/>
<keyword evidence="1" id="KW-1133">Transmembrane helix</keyword>
<dbReference type="Proteomes" id="UP000182508">
    <property type="component" value="Unassembled WGS sequence"/>
</dbReference>
<organism evidence="2 3">
    <name type="scientific">Streptococcus henryi</name>
    <dbReference type="NCBI Taxonomy" id="439219"/>
    <lineage>
        <taxon>Bacteria</taxon>
        <taxon>Bacillati</taxon>
        <taxon>Bacillota</taxon>
        <taxon>Bacilli</taxon>
        <taxon>Lactobacillales</taxon>
        <taxon>Streptococcaceae</taxon>
        <taxon>Streptococcus</taxon>
    </lineage>
</organism>
<evidence type="ECO:0000313" key="3">
    <source>
        <dbReference type="Proteomes" id="UP000182508"/>
    </source>
</evidence>
<reference evidence="2 3" key="1">
    <citation type="submission" date="2016-10" db="EMBL/GenBank/DDBJ databases">
        <authorList>
            <person name="de Groot N.N."/>
        </authorList>
    </citation>
    <scope>NUCLEOTIDE SEQUENCE [LARGE SCALE GENOMIC DNA]</scope>
    <source>
        <strain evidence="2 3">A-4</strain>
    </source>
</reference>
<proteinExistence type="predicted"/>